<dbReference type="RefSeq" id="WP_307450991.1">
    <property type="nucleotide sequence ID" value="NZ_JAUTAL010000001.1"/>
</dbReference>
<keyword evidence="1" id="KW-0732">Signal</keyword>
<dbReference type="Pfam" id="PF14356">
    <property type="entry name" value="DUF4403"/>
    <property type="match status" value="1"/>
</dbReference>
<dbReference type="InterPro" id="IPR025515">
    <property type="entry name" value="DUF4403"/>
</dbReference>
<comment type="caution">
    <text evidence="2">The sequence shown here is derived from an EMBL/GenBank/DDBJ whole genome shotgun (WGS) entry which is preliminary data.</text>
</comment>
<name>A0ABU0TK93_9FLAO</name>
<sequence>MKICFKKSGLKFTVLAFLFTFLYASGQTNLDRQLDTYQFPKIKSGITMPVTIPLAGISNMINASVKDLIYEDDSYTDNENDQFKVKVWKTRPIRLVGGTSNNILIEVPLKIWAEKGIGTLGIYTYQNTTFETVMSFNMNLQFRNNWTLGTKTQPNGFRWVVKPVLDYGRIKIPITSLVEKSLREQQEKFCETIDKQVAGQLNFQQYVMMAWNAFSQPFNISEEYNTWLKISPVSITTTPLKFYANQINTNIGVTVYSETFTGEKPQSTSLIKTVPDFNSAPSLSDRFLLQTTANIPYASATEIARNLFLNKEYDIRGSSVKVRNIQVYNSEDRVMIEAETEGYIKGKVFISGIPVYDPGKHKIILTGTKFNLRTSNILQKTATLLFKGQIIKTIENEYGIPTLDMETNARKSIEQSFNTEYYKGIKMSGKVITLQPGIILLSPSGLTAVIDISASLQLTINGI</sequence>
<gene>
    <name evidence="2" type="ORF">QE404_002609</name>
</gene>
<dbReference type="Proteomes" id="UP001225072">
    <property type="component" value="Unassembled WGS sequence"/>
</dbReference>
<proteinExistence type="predicted"/>
<dbReference type="EMBL" id="JAUTAL010000001">
    <property type="protein sequence ID" value="MDQ1097462.1"/>
    <property type="molecule type" value="Genomic_DNA"/>
</dbReference>
<evidence type="ECO:0000256" key="1">
    <source>
        <dbReference type="SAM" id="SignalP"/>
    </source>
</evidence>
<evidence type="ECO:0000313" key="3">
    <source>
        <dbReference type="Proteomes" id="UP001225072"/>
    </source>
</evidence>
<keyword evidence="3" id="KW-1185">Reference proteome</keyword>
<reference evidence="2 3" key="1">
    <citation type="submission" date="2023-07" db="EMBL/GenBank/DDBJ databases">
        <title>Functional and genomic diversity of the sorghum phyllosphere microbiome.</title>
        <authorList>
            <person name="Shade A."/>
        </authorList>
    </citation>
    <scope>NUCLEOTIDE SEQUENCE [LARGE SCALE GENOMIC DNA]</scope>
    <source>
        <strain evidence="2 3">SORGH_AS_1064</strain>
    </source>
</reference>
<evidence type="ECO:0000313" key="2">
    <source>
        <dbReference type="EMBL" id="MDQ1097462.1"/>
    </source>
</evidence>
<accession>A0ABU0TK93</accession>
<feature type="chain" id="PRO_5045409775" description="DUF4403 family protein" evidence="1">
    <location>
        <begin position="27"/>
        <end position="463"/>
    </location>
</feature>
<feature type="signal peptide" evidence="1">
    <location>
        <begin position="1"/>
        <end position="26"/>
    </location>
</feature>
<organism evidence="2 3">
    <name type="scientific">Chryseobacterium camelliae</name>
    <dbReference type="NCBI Taxonomy" id="1265445"/>
    <lineage>
        <taxon>Bacteria</taxon>
        <taxon>Pseudomonadati</taxon>
        <taxon>Bacteroidota</taxon>
        <taxon>Flavobacteriia</taxon>
        <taxon>Flavobacteriales</taxon>
        <taxon>Weeksellaceae</taxon>
        <taxon>Chryseobacterium group</taxon>
        <taxon>Chryseobacterium</taxon>
    </lineage>
</organism>
<protein>
    <recommendedName>
        <fullName evidence="4">DUF4403 family protein</fullName>
    </recommendedName>
</protein>
<evidence type="ECO:0008006" key="4">
    <source>
        <dbReference type="Google" id="ProtNLM"/>
    </source>
</evidence>